<protein>
    <recommendedName>
        <fullName evidence="6">Calcineurin-like phosphoesterase domain-containing protein</fullName>
    </recommendedName>
</protein>
<dbReference type="GO" id="GO:0008758">
    <property type="term" value="F:UDP-2,3-diacylglucosamine hydrolase activity"/>
    <property type="evidence" value="ECO:0007669"/>
    <property type="project" value="TreeGrafter"/>
</dbReference>
<comment type="caution">
    <text evidence="7">The sequence shown here is derived from an EMBL/GenBank/DDBJ whole genome shotgun (WGS) entry which is preliminary data.</text>
</comment>
<evidence type="ECO:0000256" key="2">
    <source>
        <dbReference type="ARBA" id="ARBA00022519"/>
    </source>
</evidence>
<keyword evidence="5" id="KW-0464">Manganese</keyword>
<dbReference type="GO" id="GO:0009245">
    <property type="term" value="P:lipid A biosynthetic process"/>
    <property type="evidence" value="ECO:0007669"/>
    <property type="project" value="TreeGrafter"/>
</dbReference>
<keyword evidence="3" id="KW-0479">Metal-binding</keyword>
<keyword evidence="4" id="KW-0472">Membrane</keyword>
<dbReference type="SUPFAM" id="SSF56300">
    <property type="entry name" value="Metallo-dependent phosphatases"/>
    <property type="match status" value="1"/>
</dbReference>
<dbReference type="EMBL" id="LAZR01022758">
    <property type="protein sequence ID" value="KKL80771.1"/>
    <property type="molecule type" value="Genomic_DNA"/>
</dbReference>
<dbReference type="Gene3D" id="3.60.21.10">
    <property type="match status" value="1"/>
</dbReference>
<name>A0A0F9FQU1_9ZZZZ</name>
<evidence type="ECO:0000256" key="4">
    <source>
        <dbReference type="ARBA" id="ARBA00023136"/>
    </source>
</evidence>
<evidence type="ECO:0000256" key="5">
    <source>
        <dbReference type="ARBA" id="ARBA00023211"/>
    </source>
</evidence>
<dbReference type="PANTHER" id="PTHR34990:SF2">
    <property type="entry name" value="BLL8164 PROTEIN"/>
    <property type="match status" value="1"/>
</dbReference>
<evidence type="ECO:0000256" key="3">
    <source>
        <dbReference type="ARBA" id="ARBA00022723"/>
    </source>
</evidence>
<dbReference type="GO" id="GO:0016020">
    <property type="term" value="C:membrane"/>
    <property type="evidence" value="ECO:0007669"/>
    <property type="project" value="GOC"/>
</dbReference>
<organism evidence="7">
    <name type="scientific">marine sediment metagenome</name>
    <dbReference type="NCBI Taxonomy" id="412755"/>
    <lineage>
        <taxon>unclassified sequences</taxon>
        <taxon>metagenomes</taxon>
        <taxon>ecological metagenomes</taxon>
    </lineage>
</organism>
<dbReference type="AlphaFoldDB" id="A0A0F9FQU1"/>
<dbReference type="InterPro" id="IPR004843">
    <property type="entry name" value="Calcineurin-like_PHP"/>
</dbReference>
<dbReference type="PANTHER" id="PTHR34990">
    <property type="entry name" value="UDP-2,3-DIACYLGLUCOSAMINE HYDROLASE-RELATED"/>
    <property type="match status" value="1"/>
</dbReference>
<feature type="non-terminal residue" evidence="7">
    <location>
        <position position="234"/>
    </location>
</feature>
<keyword evidence="2" id="KW-0997">Cell inner membrane</keyword>
<evidence type="ECO:0000259" key="6">
    <source>
        <dbReference type="Pfam" id="PF00149"/>
    </source>
</evidence>
<reference evidence="7" key="1">
    <citation type="journal article" date="2015" name="Nature">
        <title>Complex archaea that bridge the gap between prokaryotes and eukaryotes.</title>
        <authorList>
            <person name="Spang A."/>
            <person name="Saw J.H."/>
            <person name="Jorgensen S.L."/>
            <person name="Zaremba-Niedzwiedzka K."/>
            <person name="Martijn J."/>
            <person name="Lind A.E."/>
            <person name="van Eijk R."/>
            <person name="Schleper C."/>
            <person name="Guy L."/>
            <person name="Ettema T.J."/>
        </authorList>
    </citation>
    <scope>NUCLEOTIDE SEQUENCE</scope>
</reference>
<dbReference type="Pfam" id="PF00149">
    <property type="entry name" value="Metallophos"/>
    <property type="match status" value="1"/>
</dbReference>
<dbReference type="InterPro" id="IPR029052">
    <property type="entry name" value="Metallo-depent_PP-like"/>
</dbReference>
<gene>
    <name evidence="7" type="ORF">LCGC14_2001450</name>
</gene>
<evidence type="ECO:0000313" key="7">
    <source>
        <dbReference type="EMBL" id="KKL80771.1"/>
    </source>
</evidence>
<keyword evidence="1" id="KW-1003">Cell membrane</keyword>
<evidence type="ECO:0000256" key="1">
    <source>
        <dbReference type="ARBA" id="ARBA00022475"/>
    </source>
</evidence>
<dbReference type="InterPro" id="IPR043461">
    <property type="entry name" value="LpxH-like"/>
</dbReference>
<proteinExistence type="predicted"/>
<sequence length="234" mass="28595">MSTSRRLTEVFETAIEIPFDDSSKFIFFSDCHRGDNSWADDFAHNQNIFFHALNYYYKKGFTYIEIGDSDELWENKRFSDIRQTHSHIFRLIREFYMKKRFYLIRGNHDNERKNQKKVKKTLYQYYDERKRKYEPLFEGIEVHEGLILRYLDKDNKIFLVHGHQGDLINDRLWWLGRFFGRYLWRHLQLLGLRDPTRPAKNFKKQIAVEKKIIRWVEVNNQMLIAGHTHRPVLI</sequence>
<accession>A0A0F9FQU1</accession>
<feature type="domain" description="Calcineurin-like phosphoesterase" evidence="6">
    <location>
        <begin position="24"/>
        <end position="231"/>
    </location>
</feature>
<dbReference type="GO" id="GO:0046872">
    <property type="term" value="F:metal ion binding"/>
    <property type="evidence" value="ECO:0007669"/>
    <property type="project" value="UniProtKB-KW"/>
</dbReference>